<feature type="transmembrane region" description="Helical" evidence="6">
    <location>
        <begin position="101"/>
        <end position="123"/>
    </location>
</feature>
<evidence type="ECO:0000256" key="4">
    <source>
        <dbReference type="ARBA" id="ARBA00022989"/>
    </source>
</evidence>
<accession>A0A150KKG9</accession>
<dbReference type="OrthoDB" id="9775268at2"/>
<dbReference type="SUPFAM" id="SSF103473">
    <property type="entry name" value="MFS general substrate transporter"/>
    <property type="match status" value="1"/>
</dbReference>
<feature type="transmembrane region" description="Helical" evidence="6">
    <location>
        <begin position="263"/>
        <end position="282"/>
    </location>
</feature>
<feature type="transmembrane region" description="Helical" evidence="6">
    <location>
        <begin position="73"/>
        <end position="95"/>
    </location>
</feature>
<comment type="subcellular location">
    <subcellularLocation>
        <location evidence="1">Cell membrane</location>
        <topology evidence="1">Multi-pass membrane protein</topology>
    </subcellularLocation>
</comment>
<feature type="transmembrane region" description="Helical" evidence="6">
    <location>
        <begin position="322"/>
        <end position="347"/>
    </location>
</feature>
<feature type="transmembrane region" description="Helical" evidence="6">
    <location>
        <begin position="294"/>
        <end position="316"/>
    </location>
</feature>
<evidence type="ECO:0008006" key="9">
    <source>
        <dbReference type="Google" id="ProtNLM"/>
    </source>
</evidence>
<dbReference type="GO" id="GO:0005886">
    <property type="term" value="C:plasma membrane"/>
    <property type="evidence" value="ECO:0007669"/>
    <property type="project" value="UniProtKB-SubCell"/>
</dbReference>
<dbReference type="InterPro" id="IPR036259">
    <property type="entry name" value="MFS_trans_sf"/>
</dbReference>
<dbReference type="PATRIC" id="fig|46224.3.peg.977"/>
<feature type="transmembrane region" description="Helical" evidence="6">
    <location>
        <begin position="388"/>
        <end position="410"/>
    </location>
</feature>
<keyword evidence="5 6" id="KW-0472">Membrane</keyword>
<feature type="transmembrane region" description="Helical" evidence="6">
    <location>
        <begin position="226"/>
        <end position="251"/>
    </location>
</feature>
<keyword evidence="8" id="KW-1185">Reference proteome</keyword>
<protein>
    <recommendedName>
        <fullName evidence="9">Major facilitator superfamily (MFS) profile domain-containing protein</fullName>
    </recommendedName>
</protein>
<dbReference type="InterPro" id="IPR011701">
    <property type="entry name" value="MFS"/>
</dbReference>
<gene>
    <name evidence="7" type="ORF">B4102_3836</name>
</gene>
<dbReference type="PANTHER" id="PTHR23513:SF6">
    <property type="entry name" value="MAJOR FACILITATOR SUPERFAMILY ASSOCIATED DOMAIN-CONTAINING PROTEIN"/>
    <property type="match status" value="1"/>
</dbReference>
<comment type="caution">
    <text evidence="7">The sequence shown here is derived from an EMBL/GenBank/DDBJ whole genome shotgun (WGS) entry which is preliminary data.</text>
</comment>
<dbReference type="AlphaFoldDB" id="A0A150KKG9"/>
<feature type="transmembrane region" description="Helical" evidence="6">
    <location>
        <begin position="41"/>
        <end position="66"/>
    </location>
</feature>
<feature type="transmembrane region" description="Helical" evidence="6">
    <location>
        <begin position="144"/>
        <end position="163"/>
    </location>
</feature>
<evidence type="ECO:0000256" key="5">
    <source>
        <dbReference type="ARBA" id="ARBA00023136"/>
    </source>
</evidence>
<sequence>MKKSSLIQMIKIISSNFIGNFGSQVFSFGVGLFILKETGSALSFGLTILISPIVSLILTPFIGYLVDNFNRKWIVLLAQFCSTLSMLILFILFNFSNLNLYAEIITLLIILSICEKSLSVAFTSSIRSLVSDKDIQKTNSYLQVSSSLSMILAPVLGSVLFALQNFSTFILTIMLTEACSLILNIFINFKFNKITVNDKEKEKGVKKESIWCSFRSSIQYIKGKPLIIFVISIASFVNLFITSVFVGLPYVNIHIFQMNNIQYGFVEAGIAVGIFLAGIILGMKEDSKDPIRNLQMGIVGISMLIILLSVPFFTHLSNTWITIYYTLINVLIGSIATVINVPIMVILHKTIDEQFKGRVFSIFLTSVQVFNPLGILIFGILFEKISPTIIFIAVGCGILLIINLLNLSLLKSKRSTLLEKGTV</sequence>
<dbReference type="STRING" id="46224.B4102_3836"/>
<dbReference type="Gene3D" id="1.20.1250.20">
    <property type="entry name" value="MFS general substrate transporter like domains"/>
    <property type="match status" value="1"/>
</dbReference>
<name>A0A150KKG9_9BACI</name>
<keyword evidence="3 6" id="KW-0812">Transmembrane</keyword>
<proteinExistence type="predicted"/>
<dbReference type="PANTHER" id="PTHR23513">
    <property type="entry name" value="INTEGRAL MEMBRANE EFFLUX PROTEIN-RELATED"/>
    <property type="match status" value="1"/>
</dbReference>
<organism evidence="7 8">
    <name type="scientific">Heyndrickxia sporothermodurans</name>
    <dbReference type="NCBI Taxonomy" id="46224"/>
    <lineage>
        <taxon>Bacteria</taxon>
        <taxon>Bacillati</taxon>
        <taxon>Bacillota</taxon>
        <taxon>Bacilli</taxon>
        <taxon>Bacillales</taxon>
        <taxon>Bacillaceae</taxon>
        <taxon>Heyndrickxia</taxon>
    </lineage>
</organism>
<reference evidence="7 8" key="1">
    <citation type="submission" date="2016-01" db="EMBL/GenBank/DDBJ databases">
        <title>Genome Sequences of Twelve Sporeforming Bacillus Species Isolated from Foods.</title>
        <authorList>
            <person name="Berendsen E.M."/>
            <person name="Wells-Bennik M.H."/>
            <person name="Krawcyk A.O."/>
            <person name="De Jong A."/>
            <person name="Holsappel S."/>
            <person name="Eijlander R.T."/>
            <person name="Kuipers O.P."/>
        </authorList>
    </citation>
    <scope>NUCLEOTIDE SEQUENCE [LARGE SCALE GENOMIC DNA]</scope>
    <source>
        <strain evidence="7 8">B4102</strain>
    </source>
</reference>
<dbReference type="Pfam" id="PF07690">
    <property type="entry name" value="MFS_1"/>
    <property type="match status" value="1"/>
</dbReference>
<feature type="transmembrane region" description="Helical" evidence="6">
    <location>
        <begin position="359"/>
        <end position="382"/>
    </location>
</feature>
<evidence type="ECO:0000256" key="3">
    <source>
        <dbReference type="ARBA" id="ARBA00022692"/>
    </source>
</evidence>
<evidence type="ECO:0000256" key="1">
    <source>
        <dbReference type="ARBA" id="ARBA00004651"/>
    </source>
</evidence>
<dbReference type="RefSeq" id="WP_066235449.1">
    <property type="nucleotide sequence ID" value="NZ_LQYN01000128.1"/>
</dbReference>
<feature type="transmembrane region" description="Helical" evidence="6">
    <location>
        <begin position="169"/>
        <end position="189"/>
    </location>
</feature>
<evidence type="ECO:0000313" key="8">
    <source>
        <dbReference type="Proteomes" id="UP000075666"/>
    </source>
</evidence>
<keyword evidence="4 6" id="KW-1133">Transmembrane helix</keyword>
<dbReference type="CDD" id="cd06173">
    <property type="entry name" value="MFS_MefA_like"/>
    <property type="match status" value="1"/>
</dbReference>
<keyword evidence="2" id="KW-1003">Cell membrane</keyword>
<evidence type="ECO:0000256" key="2">
    <source>
        <dbReference type="ARBA" id="ARBA00022475"/>
    </source>
</evidence>
<dbReference type="EMBL" id="LQYN01000128">
    <property type="protein sequence ID" value="KYC90328.1"/>
    <property type="molecule type" value="Genomic_DNA"/>
</dbReference>
<dbReference type="Proteomes" id="UP000075666">
    <property type="component" value="Unassembled WGS sequence"/>
</dbReference>
<evidence type="ECO:0000256" key="6">
    <source>
        <dbReference type="SAM" id="Phobius"/>
    </source>
</evidence>
<evidence type="ECO:0000313" key="7">
    <source>
        <dbReference type="EMBL" id="KYC90328.1"/>
    </source>
</evidence>
<dbReference type="GO" id="GO:0022857">
    <property type="term" value="F:transmembrane transporter activity"/>
    <property type="evidence" value="ECO:0007669"/>
    <property type="project" value="InterPro"/>
</dbReference>
<feature type="transmembrane region" description="Helical" evidence="6">
    <location>
        <begin position="12"/>
        <end position="35"/>
    </location>
</feature>